<dbReference type="PANTHER" id="PTHR42732">
    <property type="entry name" value="BETA-GALACTOSIDASE"/>
    <property type="match status" value="1"/>
</dbReference>
<evidence type="ECO:0000313" key="2">
    <source>
        <dbReference type="EMBL" id="CBY13213.1"/>
    </source>
</evidence>
<dbReference type="OrthoDB" id="10675216at2759"/>
<dbReference type="AlphaFoldDB" id="E4XU16"/>
<sequence>DHDFDVDIGLREITWRGKDPLINGRVVNFRTTHFGLDFPLTGYPATDVESWRKIIRRCKEFGLNGIRFHSCCPPEAAFDAADELGFYLQPECGLWAPFYPDGTFTRYLEEETELLLRAYGNHPSFVMFSPSNEPSGRYTQVTPQWAKRWHEKDPRRLYSAGTGWNRPEQVFGGAQVAGLVRFGKGELRNVTGWFESDYRTALEGVEIPVLAHEIGQWCAYPDFSVIDKFTGYLRPSNYRIFRHIAEKNGLLEQNRDLAWASGKFQLACYKEELEANLRTPGLAGHQMLDIRDYLGQGTALIGVLDAFWEPKSYVKAEEFRRFHSETVPLARLKQRVFTNSETLDCEVAIYHFGAKPIQSAKPYWKIVSANGGIVAKGNFETRDILVGKDIPLGFVKSALDGIPAPAACKLVVGLEGTAIENDWNFWVYPQESEQAATDEVLVCDQWSEASAKLADGGKVIFTPKKLDPSTSPPMKTTPVFWNIQMTVRPPKNPVPRFDAMLGLLCDHNHPALASFPTERFCDWQWTSIINGVRSVNLTNAPRELRPMVSAIDDWNRNWRLGVIFECRVGKGRLLVSAIPLDKADPVTRQLRTSLVRYASGDAFQPSAELLPTQAAALFNVANPAQSPSKRQFDPDLDDGSGRK</sequence>
<feature type="compositionally biased region" description="Acidic residues" evidence="1">
    <location>
        <begin position="634"/>
        <end position="643"/>
    </location>
</feature>
<evidence type="ECO:0000313" key="3">
    <source>
        <dbReference type="Proteomes" id="UP000001307"/>
    </source>
</evidence>
<evidence type="ECO:0000256" key="1">
    <source>
        <dbReference type="SAM" id="MobiDB-lite"/>
    </source>
</evidence>
<feature type="region of interest" description="Disordered" evidence="1">
    <location>
        <begin position="623"/>
        <end position="643"/>
    </location>
</feature>
<name>E4XU16_OIKDI</name>
<keyword evidence="3" id="KW-1185">Reference proteome</keyword>
<gene>
    <name evidence="2" type="ORF">GSOID_T00003990001</name>
</gene>
<proteinExistence type="predicted"/>
<dbReference type="SUPFAM" id="SSF51445">
    <property type="entry name" value="(Trans)glycosidases"/>
    <property type="match status" value="1"/>
</dbReference>
<dbReference type="EMBL" id="FN653170">
    <property type="protein sequence ID" value="CBY13213.1"/>
    <property type="molecule type" value="Genomic_DNA"/>
</dbReference>
<feature type="non-terminal residue" evidence="2">
    <location>
        <position position="1"/>
    </location>
</feature>
<evidence type="ECO:0008006" key="4">
    <source>
        <dbReference type="Google" id="ProtNLM"/>
    </source>
</evidence>
<organism evidence="2">
    <name type="scientific">Oikopleura dioica</name>
    <name type="common">Tunicate</name>
    <dbReference type="NCBI Taxonomy" id="34765"/>
    <lineage>
        <taxon>Eukaryota</taxon>
        <taxon>Metazoa</taxon>
        <taxon>Chordata</taxon>
        <taxon>Tunicata</taxon>
        <taxon>Appendicularia</taxon>
        <taxon>Copelata</taxon>
        <taxon>Oikopleuridae</taxon>
        <taxon>Oikopleura</taxon>
    </lineage>
</organism>
<dbReference type="Proteomes" id="UP000001307">
    <property type="component" value="Unassembled WGS sequence"/>
</dbReference>
<dbReference type="InterPro" id="IPR051913">
    <property type="entry name" value="GH2_Domain-Containing"/>
</dbReference>
<dbReference type="InterPro" id="IPR017853">
    <property type="entry name" value="GH"/>
</dbReference>
<dbReference type="PANTHER" id="PTHR42732:SF1">
    <property type="entry name" value="BETA-MANNOSIDASE"/>
    <property type="match status" value="1"/>
</dbReference>
<reference evidence="2" key="1">
    <citation type="journal article" date="2010" name="Science">
        <title>Plasticity of animal genome architecture unmasked by rapid evolution of a pelagic tunicate.</title>
        <authorList>
            <person name="Denoeud F."/>
            <person name="Henriet S."/>
            <person name="Mungpakdee S."/>
            <person name="Aury J.M."/>
            <person name="Da Silva C."/>
            <person name="Brinkmann H."/>
            <person name="Mikhaleva J."/>
            <person name="Olsen L.C."/>
            <person name="Jubin C."/>
            <person name="Canestro C."/>
            <person name="Bouquet J.M."/>
            <person name="Danks G."/>
            <person name="Poulain J."/>
            <person name="Campsteijn C."/>
            <person name="Adamski M."/>
            <person name="Cross I."/>
            <person name="Yadetie F."/>
            <person name="Muffato M."/>
            <person name="Louis A."/>
            <person name="Butcher S."/>
            <person name="Tsagkogeorga G."/>
            <person name="Konrad A."/>
            <person name="Singh S."/>
            <person name="Jensen M.F."/>
            <person name="Cong E.H."/>
            <person name="Eikeseth-Otteraa H."/>
            <person name="Noel B."/>
            <person name="Anthouard V."/>
            <person name="Porcel B.M."/>
            <person name="Kachouri-Lafond R."/>
            <person name="Nishino A."/>
            <person name="Ugolini M."/>
            <person name="Chourrout P."/>
            <person name="Nishida H."/>
            <person name="Aasland R."/>
            <person name="Huzurbazar S."/>
            <person name="Westhof E."/>
            <person name="Delsuc F."/>
            <person name="Lehrach H."/>
            <person name="Reinhardt R."/>
            <person name="Weissenbach J."/>
            <person name="Roy S.W."/>
            <person name="Artiguenave F."/>
            <person name="Postlethwait J.H."/>
            <person name="Manak J.R."/>
            <person name="Thompson E.M."/>
            <person name="Jaillon O."/>
            <person name="Du Pasquier L."/>
            <person name="Boudinot P."/>
            <person name="Liberles D.A."/>
            <person name="Volff J.N."/>
            <person name="Philippe H."/>
            <person name="Lenhard B."/>
            <person name="Roest Crollius H."/>
            <person name="Wincker P."/>
            <person name="Chourrout D."/>
        </authorList>
    </citation>
    <scope>NUCLEOTIDE SEQUENCE [LARGE SCALE GENOMIC DNA]</scope>
</reference>
<dbReference type="InParanoid" id="E4XU16"/>
<protein>
    <recommendedName>
        <fullName evidence="4">Glycoside hydrolase family 2 catalytic domain-containing protein</fullName>
    </recommendedName>
</protein>
<dbReference type="Gene3D" id="3.20.20.80">
    <property type="entry name" value="Glycosidases"/>
    <property type="match status" value="1"/>
</dbReference>
<accession>E4XU16</accession>